<dbReference type="AlphaFoldDB" id="Q6IH32"/>
<dbReference type="EMBL" id="BK003584">
    <property type="protein sequence ID" value="DAA03783.1"/>
    <property type="molecule type" value="Genomic_DNA"/>
</dbReference>
<organism evidence="2">
    <name type="scientific">Drosophila melanogaster</name>
    <name type="common">Fruit fly</name>
    <dbReference type="NCBI Taxonomy" id="7227"/>
    <lineage>
        <taxon>Eukaryota</taxon>
        <taxon>Metazoa</taxon>
        <taxon>Ecdysozoa</taxon>
        <taxon>Arthropoda</taxon>
        <taxon>Hexapoda</taxon>
        <taxon>Insecta</taxon>
        <taxon>Pterygota</taxon>
        <taxon>Neoptera</taxon>
        <taxon>Endopterygota</taxon>
        <taxon>Diptera</taxon>
        <taxon>Brachycera</taxon>
        <taxon>Muscomorpha</taxon>
        <taxon>Ephydroidea</taxon>
        <taxon>Drosophilidae</taxon>
        <taxon>Drosophila</taxon>
        <taxon>Sophophora</taxon>
    </lineage>
</organism>
<name>Q6IH32_DROME</name>
<accession>Q6IH32</accession>
<proteinExistence type="predicted"/>
<evidence type="ECO:0000256" key="1">
    <source>
        <dbReference type="SAM" id="MobiDB-lite"/>
    </source>
</evidence>
<gene>
    <name evidence="2" type="ORF">HDC03470</name>
</gene>
<feature type="compositionally biased region" description="Basic residues" evidence="1">
    <location>
        <begin position="98"/>
        <end position="107"/>
    </location>
</feature>
<feature type="compositionally biased region" description="Basic and acidic residues" evidence="1">
    <location>
        <begin position="109"/>
        <end position="118"/>
    </location>
</feature>
<reference evidence="2" key="1">
    <citation type="journal article" date="2003" name="Genome Biol.">
        <title>An integrated gene annotation and transcriptional profiling approach towards the full gene content of the Drosophila genome.</title>
        <authorList>
            <person name="Hild M."/>
            <person name="Beckmann B."/>
            <person name="Haas S.A."/>
            <person name="Koch B."/>
            <person name="Solovyev V."/>
            <person name="Busold C."/>
            <person name="Fellenberg K."/>
            <person name="Boutros M."/>
            <person name="Vingron M."/>
            <person name="Sauer F."/>
            <person name="Hoheisel J.D."/>
            <person name="Paro R."/>
        </authorList>
    </citation>
    <scope>NUCLEOTIDE SEQUENCE</scope>
</reference>
<feature type="region of interest" description="Disordered" evidence="1">
    <location>
        <begin position="98"/>
        <end position="118"/>
    </location>
</feature>
<evidence type="ECO:0000313" key="2">
    <source>
        <dbReference type="EMBL" id="DAA03783.1"/>
    </source>
</evidence>
<sequence length="118" mass="13564">MSDELWRRLTEVLHSQAADHQMIMRMLLTWLVVLVVLLTAGGDGGGGGGGGALMTSSWQWLHPPTDSTFFWHATDGTSTTPRDLWTLHSMGREWKWHRNRNQNKPSRRMLAEMQKHDR</sequence>
<protein>
    <submittedName>
        <fullName evidence="2">HDC03470</fullName>
    </submittedName>
</protein>